<dbReference type="InterPro" id="IPR013651">
    <property type="entry name" value="ATP-grasp_RimK-type"/>
</dbReference>
<accession>A0A2N7TRD4</accession>
<evidence type="ECO:0000313" key="5">
    <source>
        <dbReference type="Proteomes" id="UP000235346"/>
    </source>
</evidence>
<dbReference type="GO" id="GO:0009432">
    <property type="term" value="P:SOS response"/>
    <property type="evidence" value="ECO:0007669"/>
    <property type="project" value="TreeGrafter"/>
</dbReference>
<keyword evidence="5" id="KW-1185">Reference proteome</keyword>
<keyword evidence="2" id="KW-0067">ATP-binding</keyword>
<evidence type="ECO:0000256" key="1">
    <source>
        <dbReference type="ARBA" id="ARBA00023211"/>
    </source>
</evidence>
<dbReference type="Gene3D" id="3.30.470.20">
    <property type="entry name" value="ATP-grasp fold, B domain"/>
    <property type="match status" value="2"/>
</dbReference>
<keyword evidence="1" id="KW-0464">Manganese</keyword>
<comment type="caution">
    <text evidence="4">The sequence shown here is derived from an EMBL/GenBank/DDBJ whole genome shotgun (WGS) entry which is preliminary data.</text>
</comment>
<dbReference type="PANTHER" id="PTHR21621">
    <property type="entry name" value="RIBOSOMAL PROTEIN S6 MODIFICATION PROTEIN"/>
    <property type="match status" value="1"/>
</dbReference>
<evidence type="ECO:0000259" key="3">
    <source>
        <dbReference type="PROSITE" id="PS50975"/>
    </source>
</evidence>
<proteinExistence type="predicted"/>
<name>A0A2N7TRD4_9GAMM</name>
<dbReference type="Proteomes" id="UP000235346">
    <property type="component" value="Unassembled WGS sequence"/>
</dbReference>
<dbReference type="SUPFAM" id="SSF56059">
    <property type="entry name" value="Glutathione synthetase ATP-binding domain-like"/>
    <property type="match status" value="1"/>
</dbReference>
<reference evidence="4 5" key="1">
    <citation type="submission" date="2018-01" db="EMBL/GenBank/DDBJ databases">
        <title>Halomonas endophytica sp. nov., isolated from storage liquid in the stems of Populus euphratica.</title>
        <authorList>
            <person name="Chen C."/>
        </authorList>
    </citation>
    <scope>NUCLEOTIDE SEQUENCE [LARGE SCALE GENOMIC DNA]</scope>
    <source>
        <strain evidence="4 5">DSM 26881</strain>
    </source>
</reference>
<protein>
    <recommendedName>
        <fullName evidence="3">ATP-grasp domain-containing protein</fullName>
    </recommendedName>
</protein>
<keyword evidence="2" id="KW-0547">Nucleotide-binding</keyword>
<dbReference type="GO" id="GO:0018169">
    <property type="term" value="F:ribosomal S6-glutamic acid ligase activity"/>
    <property type="evidence" value="ECO:0007669"/>
    <property type="project" value="TreeGrafter"/>
</dbReference>
<dbReference type="Pfam" id="PF08443">
    <property type="entry name" value="RimK"/>
    <property type="match status" value="1"/>
</dbReference>
<feature type="domain" description="ATP-grasp" evidence="3">
    <location>
        <begin position="84"/>
        <end position="336"/>
    </location>
</feature>
<dbReference type="PROSITE" id="PS50975">
    <property type="entry name" value="ATP_GRASP"/>
    <property type="match status" value="1"/>
</dbReference>
<dbReference type="RefSeq" id="WP_102626915.1">
    <property type="nucleotide sequence ID" value="NZ_PDOH01000007.1"/>
</dbReference>
<gene>
    <name evidence="4" type="ORF">C1H66_05610</name>
</gene>
<dbReference type="EMBL" id="PNRE01000025">
    <property type="protein sequence ID" value="PMR70751.1"/>
    <property type="molecule type" value="Genomic_DNA"/>
</dbReference>
<dbReference type="GO" id="GO:0005737">
    <property type="term" value="C:cytoplasm"/>
    <property type="evidence" value="ECO:0007669"/>
    <property type="project" value="TreeGrafter"/>
</dbReference>
<dbReference type="GO" id="GO:0046872">
    <property type="term" value="F:metal ion binding"/>
    <property type="evidence" value="ECO:0007669"/>
    <property type="project" value="InterPro"/>
</dbReference>
<dbReference type="AlphaFoldDB" id="A0A2N7TRD4"/>
<dbReference type="PANTHER" id="PTHR21621:SF0">
    <property type="entry name" value="BETA-CITRYLGLUTAMATE SYNTHASE B-RELATED"/>
    <property type="match status" value="1"/>
</dbReference>
<dbReference type="InterPro" id="IPR011761">
    <property type="entry name" value="ATP-grasp"/>
</dbReference>
<dbReference type="OrthoDB" id="9803907at2"/>
<organism evidence="4 5">
    <name type="scientific">Halomonas heilongjiangensis</name>
    <dbReference type="NCBI Taxonomy" id="1387883"/>
    <lineage>
        <taxon>Bacteria</taxon>
        <taxon>Pseudomonadati</taxon>
        <taxon>Pseudomonadota</taxon>
        <taxon>Gammaproteobacteria</taxon>
        <taxon>Oceanospirillales</taxon>
        <taxon>Halomonadaceae</taxon>
        <taxon>Halomonas</taxon>
    </lineage>
</organism>
<evidence type="ECO:0000313" key="4">
    <source>
        <dbReference type="EMBL" id="PMR70751.1"/>
    </source>
</evidence>
<dbReference type="GO" id="GO:0005524">
    <property type="term" value="F:ATP binding"/>
    <property type="evidence" value="ECO:0007669"/>
    <property type="project" value="UniProtKB-UniRule"/>
</dbReference>
<evidence type="ECO:0000256" key="2">
    <source>
        <dbReference type="PROSITE-ProRule" id="PRU00409"/>
    </source>
</evidence>
<sequence length="465" mass="51936">MDTFVSWPDAFSPSAVKDAYGDSLCGYCIALEAWRRGLDVKVREPRYNKYFISSEEKTLAFNKSLLVQDGNRIRKLSRNKHKVKEILADNGVKVPRGEVFGAEAGQEDALSYARHIGYPVVVKPLVGSLGNGVFTNISTDDELRRYYEYLRDEMKESSVIVESHFAGSDYRAFVVGDEAVAVIKRVPANVRGDGIHTIDRLIKKKNAFRRLNPFLSKGLIKKDREVLDYIQRAGYDLDSVLPEGEVLFLRGKANASAGGDTIDCTDQIPRKVKDAAVLAVKSIPGLQHCGVDVLFDEVSEEYCILELNTRAQIGINMYPVEGEGRNIPKIIVDHYFPESVGSSVKFSSRIAFSHQRVRNALKGGAIDEVSLSPFPRLSNMSRRKFIFSFSDVSPDAASDRLARLADRHGVFGFVRKGAEGRVEVVAAGARKRVRNFQSKAVSQLGFAKEKETKWRHVVKNCFECQ</sequence>